<dbReference type="EMBL" id="QPJD01000004">
    <property type="protein sequence ID" value="RCW49586.1"/>
    <property type="molecule type" value="Genomic_DNA"/>
</dbReference>
<evidence type="ECO:0000259" key="9">
    <source>
        <dbReference type="PROSITE" id="PS01124"/>
    </source>
</evidence>
<dbReference type="SUPFAM" id="SSF46689">
    <property type="entry name" value="Homeodomain-like"/>
    <property type="match status" value="2"/>
</dbReference>
<dbReference type="Pfam" id="PF00072">
    <property type="entry name" value="Response_reg"/>
    <property type="match status" value="1"/>
</dbReference>
<dbReference type="PROSITE" id="PS01124">
    <property type="entry name" value="HTH_ARAC_FAMILY_2"/>
    <property type="match status" value="1"/>
</dbReference>
<evidence type="ECO:0000313" key="11">
    <source>
        <dbReference type="EMBL" id="RCW49586.1"/>
    </source>
</evidence>
<keyword evidence="5" id="KW-0805">Transcription regulation</keyword>
<name>A0A368W6X8_9BACL</name>
<dbReference type="InterPro" id="IPR001789">
    <property type="entry name" value="Sig_transdc_resp-reg_receiver"/>
</dbReference>
<keyword evidence="3 8" id="KW-0597">Phosphoprotein</keyword>
<reference evidence="11 12" key="1">
    <citation type="submission" date="2018-07" db="EMBL/GenBank/DDBJ databases">
        <title>Genomic Encyclopedia of Type Strains, Phase III (KMG-III): the genomes of soil and plant-associated and newly described type strains.</title>
        <authorList>
            <person name="Whitman W."/>
        </authorList>
    </citation>
    <scope>NUCLEOTIDE SEQUENCE [LARGE SCALE GENOMIC DNA]</scope>
    <source>
        <strain evidence="11 12">CECT 7506</strain>
    </source>
</reference>
<dbReference type="PROSITE" id="PS00041">
    <property type="entry name" value="HTH_ARAC_FAMILY_1"/>
    <property type="match status" value="1"/>
</dbReference>
<dbReference type="GO" id="GO:0003700">
    <property type="term" value="F:DNA-binding transcription factor activity"/>
    <property type="evidence" value="ECO:0007669"/>
    <property type="project" value="InterPro"/>
</dbReference>
<gene>
    <name evidence="11" type="ORF">DFP97_104244</name>
</gene>
<dbReference type="OrthoDB" id="1699at2"/>
<dbReference type="AlphaFoldDB" id="A0A368W6X8"/>
<dbReference type="GO" id="GO:0043565">
    <property type="term" value="F:sequence-specific DNA binding"/>
    <property type="evidence" value="ECO:0007669"/>
    <property type="project" value="InterPro"/>
</dbReference>
<dbReference type="PROSITE" id="PS50110">
    <property type="entry name" value="RESPONSE_REGULATORY"/>
    <property type="match status" value="1"/>
</dbReference>
<dbReference type="Proteomes" id="UP000252415">
    <property type="component" value="Unassembled WGS sequence"/>
</dbReference>
<dbReference type="InterPro" id="IPR018062">
    <property type="entry name" value="HTH_AraC-typ_CS"/>
</dbReference>
<dbReference type="Gene3D" id="3.40.50.2300">
    <property type="match status" value="1"/>
</dbReference>
<protein>
    <submittedName>
        <fullName evidence="11">AraC family two component transcriptional regulator</fullName>
    </submittedName>
</protein>
<keyword evidence="2" id="KW-0963">Cytoplasm</keyword>
<dbReference type="SMART" id="SM00342">
    <property type="entry name" value="HTH_ARAC"/>
    <property type="match status" value="1"/>
</dbReference>
<evidence type="ECO:0000256" key="2">
    <source>
        <dbReference type="ARBA" id="ARBA00022490"/>
    </source>
</evidence>
<accession>A0A368W6X8</accession>
<dbReference type="RefSeq" id="WP_114379486.1">
    <property type="nucleotide sequence ID" value="NZ_QPJD01000004.1"/>
</dbReference>
<proteinExistence type="predicted"/>
<feature type="modified residue" description="4-aspartylphosphate" evidence="8">
    <location>
        <position position="55"/>
    </location>
</feature>
<dbReference type="SMART" id="SM00448">
    <property type="entry name" value="REC"/>
    <property type="match status" value="1"/>
</dbReference>
<dbReference type="Gene3D" id="1.10.10.60">
    <property type="entry name" value="Homeodomain-like"/>
    <property type="match status" value="2"/>
</dbReference>
<dbReference type="InterPro" id="IPR018060">
    <property type="entry name" value="HTH_AraC"/>
</dbReference>
<keyword evidence="4" id="KW-0902">Two-component regulatory system</keyword>
<dbReference type="InterPro" id="IPR051552">
    <property type="entry name" value="HptR"/>
</dbReference>
<evidence type="ECO:0000256" key="8">
    <source>
        <dbReference type="PROSITE-ProRule" id="PRU00169"/>
    </source>
</evidence>
<dbReference type="InterPro" id="IPR011006">
    <property type="entry name" value="CheY-like_superfamily"/>
</dbReference>
<evidence type="ECO:0000256" key="1">
    <source>
        <dbReference type="ARBA" id="ARBA00004496"/>
    </source>
</evidence>
<evidence type="ECO:0000256" key="3">
    <source>
        <dbReference type="ARBA" id="ARBA00022553"/>
    </source>
</evidence>
<comment type="caution">
    <text evidence="11">The sequence shown here is derived from an EMBL/GenBank/DDBJ whole genome shotgun (WGS) entry which is preliminary data.</text>
</comment>
<feature type="domain" description="HTH araC/xylS-type" evidence="9">
    <location>
        <begin position="150"/>
        <end position="249"/>
    </location>
</feature>
<organism evidence="11 12">
    <name type="scientific">Paenibacillus prosopidis</name>
    <dbReference type="NCBI Taxonomy" id="630520"/>
    <lineage>
        <taxon>Bacteria</taxon>
        <taxon>Bacillati</taxon>
        <taxon>Bacillota</taxon>
        <taxon>Bacilli</taxon>
        <taxon>Bacillales</taxon>
        <taxon>Paenibacillaceae</taxon>
        <taxon>Paenibacillus</taxon>
    </lineage>
</organism>
<dbReference type="PANTHER" id="PTHR42713">
    <property type="entry name" value="HISTIDINE KINASE-RELATED"/>
    <property type="match status" value="1"/>
</dbReference>
<evidence type="ECO:0000256" key="6">
    <source>
        <dbReference type="ARBA" id="ARBA00023125"/>
    </source>
</evidence>
<dbReference type="Pfam" id="PF12833">
    <property type="entry name" value="HTH_18"/>
    <property type="match status" value="1"/>
</dbReference>
<evidence type="ECO:0000256" key="7">
    <source>
        <dbReference type="ARBA" id="ARBA00023163"/>
    </source>
</evidence>
<keyword evidence="6" id="KW-0238">DNA-binding</keyword>
<dbReference type="InterPro" id="IPR009057">
    <property type="entry name" value="Homeodomain-like_sf"/>
</dbReference>
<evidence type="ECO:0000256" key="4">
    <source>
        <dbReference type="ARBA" id="ARBA00023012"/>
    </source>
</evidence>
<dbReference type="PANTHER" id="PTHR42713:SF3">
    <property type="entry name" value="TRANSCRIPTIONAL REGULATORY PROTEIN HPTR"/>
    <property type="match status" value="1"/>
</dbReference>
<evidence type="ECO:0000256" key="5">
    <source>
        <dbReference type="ARBA" id="ARBA00023015"/>
    </source>
</evidence>
<keyword evidence="7" id="KW-0804">Transcription</keyword>
<feature type="domain" description="Response regulatory" evidence="10">
    <location>
        <begin position="3"/>
        <end position="119"/>
    </location>
</feature>
<dbReference type="GO" id="GO:0000160">
    <property type="term" value="P:phosphorelay signal transduction system"/>
    <property type="evidence" value="ECO:0007669"/>
    <property type="project" value="UniProtKB-KW"/>
</dbReference>
<dbReference type="GO" id="GO:0005737">
    <property type="term" value="C:cytoplasm"/>
    <property type="evidence" value="ECO:0007669"/>
    <property type="project" value="UniProtKB-SubCell"/>
</dbReference>
<keyword evidence="12" id="KW-1185">Reference proteome</keyword>
<dbReference type="SUPFAM" id="SSF52172">
    <property type="entry name" value="CheY-like"/>
    <property type="match status" value="1"/>
</dbReference>
<dbReference type="CDD" id="cd17536">
    <property type="entry name" value="REC_YesN-like"/>
    <property type="match status" value="1"/>
</dbReference>
<dbReference type="InterPro" id="IPR020449">
    <property type="entry name" value="Tscrpt_reg_AraC-type_HTH"/>
</dbReference>
<dbReference type="PRINTS" id="PR00032">
    <property type="entry name" value="HTHARAC"/>
</dbReference>
<comment type="subcellular location">
    <subcellularLocation>
        <location evidence="1">Cytoplasm</location>
    </subcellularLocation>
</comment>
<evidence type="ECO:0000259" key="10">
    <source>
        <dbReference type="PROSITE" id="PS50110"/>
    </source>
</evidence>
<evidence type="ECO:0000313" key="12">
    <source>
        <dbReference type="Proteomes" id="UP000252415"/>
    </source>
</evidence>
<sequence>MLKLMIVDDEPIILSGIRDMVEQANTAFTRIATACDGTEALDMMAYFRPDVIITDIQMPEMDGLSFIRQAKTRNVTRFIILSGYDVFQYAQDAIRLQVAEYLLKPIDERQLIELLKLMSLDIIGRQHPHASTVSEQEQDAAQDSFSEHVKMLKDYIHNNFMKDISLSDAAAYLNLHPAYTGQLFKKETGDSFVHYINQCRIDKAKELLAGRNQVALEKIAACVGFENRRTFYKVFRKYVGQTPGEYRERIQRPTQSTDCL</sequence>